<feature type="compositionally biased region" description="Basic and acidic residues" evidence="5">
    <location>
        <begin position="12"/>
        <end position="31"/>
    </location>
</feature>
<dbReference type="SMART" id="SM00443">
    <property type="entry name" value="G_patch"/>
    <property type="match status" value="1"/>
</dbReference>
<keyword evidence="2" id="KW-0507">mRNA processing</keyword>
<dbReference type="InterPro" id="IPR040169">
    <property type="entry name" value="SUGP1/2"/>
</dbReference>
<feature type="region of interest" description="Disordered" evidence="5">
    <location>
        <begin position="201"/>
        <end position="220"/>
    </location>
</feature>
<evidence type="ECO:0000313" key="8">
    <source>
        <dbReference type="Proteomes" id="UP001054889"/>
    </source>
</evidence>
<keyword evidence="4" id="KW-0539">Nucleus</keyword>
<dbReference type="PROSITE" id="PS50174">
    <property type="entry name" value="G_PATCH"/>
    <property type="match status" value="1"/>
</dbReference>
<comment type="caution">
    <text evidence="7">The sequence shown here is derived from an EMBL/GenBank/DDBJ whole genome shotgun (WGS) entry which is preliminary data.</text>
</comment>
<sequence>MDKGLFANDGSFMERFKKMQQEMQEKEKEKAAATSGSSSSAGPKPVNPKQPVIVAANKRPLEVKKAGLVGSGGKLAFSLKKAKVAVAPVFAPDDDEEDAPEVGKEEPAKRQKSIQANNPVAAAASTGAVGFYLTRAAQTTNIMSFGLHKRKRFFLSRRRLKHPKMLTIAWQAPTLLVVHIEAHLNRNLIIRIPASALYGAYEDSSTHGSSSSHGDPNVSAPSDPVALMEFYMKKAAQEERKRPPRQSKDEMPPPPSLQGPPKKGHHMGDFIPQEELEKFMASCNDVAAQKAAKEAAEKAKIQADNIGHKLLSKMGWREGEGLGSEKRGRADPIMAGDVKKDHLGVGAVKPGEVSAEDDIYEQYKKRMMLGYRYRPNPLQFRARKKFGYSAYILECCKSQLPRLYSSFDVV</sequence>
<dbReference type="GO" id="GO:0003723">
    <property type="term" value="F:RNA binding"/>
    <property type="evidence" value="ECO:0007669"/>
    <property type="project" value="TreeGrafter"/>
</dbReference>
<dbReference type="GO" id="GO:0005654">
    <property type="term" value="C:nucleoplasm"/>
    <property type="evidence" value="ECO:0007669"/>
    <property type="project" value="TreeGrafter"/>
</dbReference>
<feature type="region of interest" description="Disordered" evidence="5">
    <location>
        <begin position="1"/>
        <end position="51"/>
    </location>
</feature>
<evidence type="ECO:0000256" key="2">
    <source>
        <dbReference type="ARBA" id="ARBA00022664"/>
    </source>
</evidence>
<evidence type="ECO:0000256" key="5">
    <source>
        <dbReference type="SAM" id="MobiDB-lite"/>
    </source>
</evidence>
<evidence type="ECO:0000259" key="6">
    <source>
        <dbReference type="PROSITE" id="PS50174"/>
    </source>
</evidence>
<feature type="region of interest" description="Disordered" evidence="5">
    <location>
        <begin position="235"/>
        <end position="268"/>
    </location>
</feature>
<reference evidence="7" key="1">
    <citation type="journal article" date="2018" name="DNA Res.">
        <title>Multiple hybrid de novo genome assembly of finger millet, an orphan allotetraploid crop.</title>
        <authorList>
            <person name="Hatakeyama M."/>
            <person name="Aluri S."/>
            <person name="Balachadran M.T."/>
            <person name="Sivarajan S.R."/>
            <person name="Patrignani A."/>
            <person name="Gruter S."/>
            <person name="Poveda L."/>
            <person name="Shimizu-Inatsugi R."/>
            <person name="Baeten J."/>
            <person name="Francoijs K.J."/>
            <person name="Nataraja K.N."/>
            <person name="Reddy Y.A.N."/>
            <person name="Phadnis S."/>
            <person name="Ravikumar R.L."/>
            <person name="Schlapbach R."/>
            <person name="Sreeman S.M."/>
            <person name="Shimizu K.K."/>
        </authorList>
    </citation>
    <scope>NUCLEOTIDE SEQUENCE</scope>
</reference>
<keyword evidence="8" id="KW-1185">Reference proteome</keyword>
<dbReference type="EMBL" id="BQKI01000018">
    <property type="protein sequence ID" value="GJN10749.1"/>
    <property type="molecule type" value="Genomic_DNA"/>
</dbReference>
<feature type="compositionally biased region" description="Basic and acidic residues" evidence="5">
    <location>
        <begin position="235"/>
        <end position="251"/>
    </location>
</feature>
<dbReference type="Pfam" id="PF01585">
    <property type="entry name" value="G-patch"/>
    <property type="match status" value="1"/>
</dbReference>
<accession>A0AAV5DJD0</accession>
<feature type="region of interest" description="Disordered" evidence="5">
    <location>
        <begin position="93"/>
        <end position="117"/>
    </location>
</feature>
<feature type="domain" description="G-patch" evidence="6">
    <location>
        <begin position="303"/>
        <end position="350"/>
    </location>
</feature>
<comment type="subcellular location">
    <subcellularLocation>
        <location evidence="1">Nucleus</location>
    </subcellularLocation>
</comment>
<organism evidence="7 8">
    <name type="scientific">Eleusine coracana subsp. coracana</name>
    <dbReference type="NCBI Taxonomy" id="191504"/>
    <lineage>
        <taxon>Eukaryota</taxon>
        <taxon>Viridiplantae</taxon>
        <taxon>Streptophyta</taxon>
        <taxon>Embryophyta</taxon>
        <taxon>Tracheophyta</taxon>
        <taxon>Spermatophyta</taxon>
        <taxon>Magnoliopsida</taxon>
        <taxon>Liliopsida</taxon>
        <taxon>Poales</taxon>
        <taxon>Poaceae</taxon>
        <taxon>PACMAD clade</taxon>
        <taxon>Chloridoideae</taxon>
        <taxon>Cynodonteae</taxon>
        <taxon>Eleusininae</taxon>
        <taxon>Eleusine</taxon>
    </lineage>
</organism>
<evidence type="ECO:0000256" key="3">
    <source>
        <dbReference type="ARBA" id="ARBA00023187"/>
    </source>
</evidence>
<dbReference type="InterPro" id="IPR000467">
    <property type="entry name" value="G_patch_dom"/>
</dbReference>
<keyword evidence="3" id="KW-0508">mRNA splicing</keyword>
<proteinExistence type="predicted"/>
<dbReference type="GO" id="GO:0008380">
    <property type="term" value="P:RNA splicing"/>
    <property type="evidence" value="ECO:0007669"/>
    <property type="project" value="UniProtKB-KW"/>
</dbReference>
<reference evidence="7" key="2">
    <citation type="submission" date="2021-12" db="EMBL/GenBank/DDBJ databases">
        <title>Resequencing data analysis of finger millet.</title>
        <authorList>
            <person name="Hatakeyama M."/>
            <person name="Aluri S."/>
            <person name="Balachadran M.T."/>
            <person name="Sivarajan S.R."/>
            <person name="Poveda L."/>
            <person name="Shimizu-Inatsugi R."/>
            <person name="Schlapbach R."/>
            <person name="Sreeman S.M."/>
            <person name="Shimizu K.K."/>
        </authorList>
    </citation>
    <scope>NUCLEOTIDE SEQUENCE</scope>
</reference>
<dbReference type="GO" id="GO:0006397">
    <property type="term" value="P:mRNA processing"/>
    <property type="evidence" value="ECO:0007669"/>
    <property type="project" value="UniProtKB-KW"/>
</dbReference>
<dbReference type="AlphaFoldDB" id="A0AAV5DJD0"/>
<protein>
    <recommendedName>
        <fullName evidence="6">G-patch domain-containing protein</fullName>
    </recommendedName>
</protein>
<dbReference type="PANTHER" id="PTHR23340:SF0">
    <property type="entry name" value="SURP AND G-PATCH DOMAIN-CONTAINING PROTEIN 1 ISOFORM X1"/>
    <property type="match status" value="1"/>
</dbReference>
<dbReference type="Proteomes" id="UP001054889">
    <property type="component" value="Unassembled WGS sequence"/>
</dbReference>
<name>A0AAV5DJD0_ELECO</name>
<evidence type="ECO:0000313" key="7">
    <source>
        <dbReference type="EMBL" id="GJN10749.1"/>
    </source>
</evidence>
<dbReference type="PANTHER" id="PTHR23340">
    <property type="entry name" value="ARGININE/SERINE RICH SPLICING FACTOR SF4/14"/>
    <property type="match status" value="1"/>
</dbReference>
<evidence type="ECO:0000256" key="1">
    <source>
        <dbReference type="ARBA" id="ARBA00004123"/>
    </source>
</evidence>
<gene>
    <name evidence="7" type="primary">ga28868</name>
    <name evidence="7" type="ORF">PR202_ga28868</name>
</gene>
<evidence type="ECO:0000256" key="4">
    <source>
        <dbReference type="ARBA" id="ARBA00023242"/>
    </source>
</evidence>